<feature type="coiled-coil region" evidence="1">
    <location>
        <begin position="16"/>
        <end position="46"/>
    </location>
</feature>
<dbReference type="AlphaFoldDB" id="A0A368F2A6"/>
<dbReference type="OrthoDB" id="3176171at2759"/>
<evidence type="ECO:0000256" key="1">
    <source>
        <dbReference type="SAM" id="Coils"/>
    </source>
</evidence>
<sequence>MYINTVRCCKCTAPLMEKLDDVTAELQKEKDRSKALECEVEDLQGEFELDRLDYLETIRKQDQQPKLLTQILEKIQPTIRKDSNYYNIEKVKKDAVWNEDECRWILPEMSVPNAHN</sequence>
<evidence type="ECO:0000313" key="3">
    <source>
        <dbReference type="Proteomes" id="UP000252519"/>
    </source>
</evidence>
<name>A0A368F2A6_ANCCA</name>
<dbReference type="STRING" id="29170.A0A368F2A6"/>
<keyword evidence="1" id="KW-0175">Coiled coil</keyword>
<organism evidence="2 3">
    <name type="scientific">Ancylostoma caninum</name>
    <name type="common">Dog hookworm</name>
    <dbReference type="NCBI Taxonomy" id="29170"/>
    <lineage>
        <taxon>Eukaryota</taxon>
        <taxon>Metazoa</taxon>
        <taxon>Ecdysozoa</taxon>
        <taxon>Nematoda</taxon>
        <taxon>Chromadorea</taxon>
        <taxon>Rhabditida</taxon>
        <taxon>Rhabditina</taxon>
        <taxon>Rhabditomorpha</taxon>
        <taxon>Strongyloidea</taxon>
        <taxon>Ancylostomatidae</taxon>
        <taxon>Ancylostomatinae</taxon>
        <taxon>Ancylostoma</taxon>
    </lineage>
</organism>
<dbReference type="Proteomes" id="UP000252519">
    <property type="component" value="Unassembled WGS sequence"/>
</dbReference>
<protein>
    <submittedName>
        <fullName evidence="2">Uncharacterized protein</fullName>
    </submittedName>
</protein>
<reference evidence="2 3" key="1">
    <citation type="submission" date="2014-10" db="EMBL/GenBank/DDBJ databases">
        <title>Draft genome of the hookworm Ancylostoma caninum.</title>
        <authorList>
            <person name="Mitreva M."/>
        </authorList>
    </citation>
    <scope>NUCLEOTIDE SEQUENCE [LARGE SCALE GENOMIC DNA]</scope>
    <source>
        <strain evidence="2 3">Baltimore</strain>
    </source>
</reference>
<evidence type="ECO:0000313" key="2">
    <source>
        <dbReference type="EMBL" id="RCN25025.1"/>
    </source>
</evidence>
<feature type="non-terminal residue" evidence="2">
    <location>
        <position position="116"/>
    </location>
</feature>
<proteinExistence type="predicted"/>
<keyword evidence="3" id="KW-1185">Reference proteome</keyword>
<comment type="caution">
    <text evidence="2">The sequence shown here is derived from an EMBL/GenBank/DDBJ whole genome shotgun (WGS) entry which is preliminary data.</text>
</comment>
<accession>A0A368F2A6</accession>
<dbReference type="EMBL" id="JOJR01014730">
    <property type="protein sequence ID" value="RCN25025.1"/>
    <property type="molecule type" value="Genomic_DNA"/>
</dbReference>
<gene>
    <name evidence="2" type="ORF">ANCCAN_29265</name>
</gene>